<evidence type="ECO:0000256" key="3">
    <source>
        <dbReference type="ARBA" id="ARBA00017923"/>
    </source>
</evidence>
<dbReference type="STRING" id="13370.A0A448YPH6"/>
<evidence type="ECO:0000256" key="6">
    <source>
        <dbReference type="ARBA" id="ARBA00022448"/>
    </source>
</evidence>
<evidence type="ECO:0000256" key="9">
    <source>
        <dbReference type="PROSITE-ProRule" id="PRU00192"/>
    </source>
</evidence>
<dbReference type="InterPro" id="IPR008942">
    <property type="entry name" value="ENTH_VHS"/>
</dbReference>
<keyword evidence="7" id="KW-0967">Endosome</keyword>
<feature type="region of interest" description="Disordered" evidence="10">
    <location>
        <begin position="150"/>
        <end position="175"/>
    </location>
</feature>
<feature type="compositionally biased region" description="Polar residues" evidence="10">
    <location>
        <begin position="448"/>
        <end position="457"/>
    </location>
</feature>
<evidence type="ECO:0000256" key="4">
    <source>
        <dbReference type="ARBA" id="ARBA00018978"/>
    </source>
</evidence>
<gene>
    <name evidence="13" type="ORF">BRENAR_LOCUS3532</name>
</gene>
<dbReference type="Pfam" id="PF00790">
    <property type="entry name" value="VHS"/>
    <property type="match status" value="1"/>
</dbReference>
<dbReference type="GO" id="GO:0043130">
    <property type="term" value="F:ubiquitin binding"/>
    <property type="evidence" value="ECO:0007669"/>
    <property type="project" value="InterPro"/>
</dbReference>
<keyword evidence="8" id="KW-0653">Protein transport</keyword>
<dbReference type="OrthoDB" id="10255964at2759"/>
<feature type="region of interest" description="Disordered" evidence="10">
    <location>
        <begin position="406"/>
        <end position="469"/>
    </location>
</feature>
<evidence type="ECO:0000256" key="2">
    <source>
        <dbReference type="ARBA" id="ARBA00009666"/>
    </source>
</evidence>
<feature type="domain" description="VHS" evidence="12">
    <location>
        <begin position="10"/>
        <end position="133"/>
    </location>
</feature>
<dbReference type="InterPro" id="IPR036028">
    <property type="entry name" value="SH3-like_dom_sf"/>
</dbReference>
<dbReference type="SMART" id="SM00326">
    <property type="entry name" value="SH3"/>
    <property type="match status" value="1"/>
</dbReference>
<dbReference type="SMART" id="SM00726">
    <property type="entry name" value="UIM"/>
    <property type="match status" value="1"/>
</dbReference>
<proteinExistence type="inferred from homology"/>
<keyword evidence="14" id="KW-1185">Reference proteome</keyword>
<evidence type="ECO:0000313" key="13">
    <source>
        <dbReference type="EMBL" id="VEU22801.1"/>
    </source>
</evidence>
<dbReference type="SUPFAM" id="SSF48464">
    <property type="entry name" value="ENTH/VHS domain"/>
    <property type="match status" value="1"/>
</dbReference>
<dbReference type="Gene3D" id="1.25.40.90">
    <property type="match status" value="1"/>
</dbReference>
<dbReference type="PANTHER" id="PTHR45929">
    <property type="entry name" value="JAK PATHWAY SIGNAL TRANSDUCTION ADAPTOR MOLECULE"/>
    <property type="match status" value="1"/>
</dbReference>
<feature type="domain" description="SH3" evidence="11">
    <location>
        <begin position="223"/>
        <end position="282"/>
    </location>
</feature>
<feature type="region of interest" description="Disordered" evidence="10">
    <location>
        <begin position="188"/>
        <end position="210"/>
    </location>
</feature>
<dbReference type="GO" id="GO:0043328">
    <property type="term" value="P:protein transport to vacuole involved in ubiquitin-dependent protein catabolic process via the multivesicular body sorting pathway"/>
    <property type="evidence" value="ECO:0007669"/>
    <property type="project" value="TreeGrafter"/>
</dbReference>
<dbReference type="SUPFAM" id="SSF50044">
    <property type="entry name" value="SH3-domain"/>
    <property type="match status" value="1"/>
</dbReference>
<dbReference type="InParanoid" id="A0A448YPH6"/>
<dbReference type="PROSITE" id="PS50330">
    <property type="entry name" value="UIM"/>
    <property type="match status" value="1"/>
</dbReference>
<name>A0A448YPH6_BRENA</name>
<evidence type="ECO:0000256" key="1">
    <source>
        <dbReference type="ARBA" id="ARBA00004125"/>
    </source>
</evidence>
<dbReference type="PROSITE" id="PS50002">
    <property type="entry name" value="SH3"/>
    <property type="match status" value="1"/>
</dbReference>
<dbReference type="FunCoup" id="A0A448YPH6">
    <property type="interactions" value="361"/>
</dbReference>
<dbReference type="PANTHER" id="PTHR45929:SF3">
    <property type="entry name" value="JAK PATHWAY SIGNAL TRANSDUCTION ADAPTOR MOLECULE"/>
    <property type="match status" value="1"/>
</dbReference>
<sequence length="482" mass="52576">MSLQTAIDKATSPDLTEDDYSLLLDVVDGVKSDPNTNVPASIEALKGKLSLTNANVLLRALTLLDFLAENCGAMMKAEIAKKSFVEDYLVGLVHTPHMHVSVKYAVIKEIYKLSKTFKGDDSLRIMEDTFRELQLGYKYLCQQAISEVDSGREPDLSDNTAPPPAASSSQQEEDDIKKAIELSLKEQGGNGASNAAVSATTSSQAAVPPVDQPVAPQQTIQLPRPDKVRALYDLTTEDEDTLSFKQGDIITVIEPVNNDWIRGCLRGKLGIVPTNYVEKVPQTTEQDLEQLKNSLDRSFDIAVLLSKLMDLNAKVKTSDVSNQEFENYLIKDGIPSKLEELQAVRTQLKKVLDLYKLRISELESMEQDIGSSVSLYRDLLLHSTQQQVTPSAAFLPALNAQFSGMSFNSQSTAPPVPGQPMGVQGQDQSIYPGQTSPVGKTGQIGYPAQSSYASPVAQQSNPTTQQSNQIGAQAYNYPALPF</sequence>
<evidence type="ECO:0000256" key="8">
    <source>
        <dbReference type="ARBA" id="ARBA00022927"/>
    </source>
</evidence>
<dbReference type="SMART" id="SM00288">
    <property type="entry name" value="VHS"/>
    <property type="match status" value="1"/>
</dbReference>
<evidence type="ECO:0000256" key="7">
    <source>
        <dbReference type="ARBA" id="ARBA00022753"/>
    </source>
</evidence>
<feature type="compositionally biased region" description="Low complexity" evidence="10">
    <location>
        <begin position="192"/>
        <end position="210"/>
    </location>
</feature>
<accession>A0A448YPH6</accession>
<evidence type="ECO:0000259" key="11">
    <source>
        <dbReference type="PROSITE" id="PS50002"/>
    </source>
</evidence>
<dbReference type="Gene3D" id="6.10.140.100">
    <property type="match status" value="1"/>
</dbReference>
<dbReference type="InterPro" id="IPR003903">
    <property type="entry name" value="UIM_dom"/>
</dbReference>
<organism evidence="13 14">
    <name type="scientific">Brettanomyces naardenensis</name>
    <name type="common">Yeast</name>
    <dbReference type="NCBI Taxonomy" id="13370"/>
    <lineage>
        <taxon>Eukaryota</taxon>
        <taxon>Fungi</taxon>
        <taxon>Dikarya</taxon>
        <taxon>Ascomycota</taxon>
        <taxon>Saccharomycotina</taxon>
        <taxon>Pichiomycetes</taxon>
        <taxon>Pichiales</taxon>
        <taxon>Pichiaceae</taxon>
        <taxon>Brettanomyces</taxon>
    </lineage>
</organism>
<dbReference type="GO" id="GO:0010008">
    <property type="term" value="C:endosome membrane"/>
    <property type="evidence" value="ECO:0007669"/>
    <property type="project" value="UniProtKB-SubCell"/>
</dbReference>
<dbReference type="InterPro" id="IPR050670">
    <property type="entry name" value="STAM"/>
</dbReference>
<evidence type="ECO:0000259" key="12">
    <source>
        <dbReference type="PROSITE" id="PS50179"/>
    </source>
</evidence>
<reference evidence="13 14" key="1">
    <citation type="submission" date="2018-12" db="EMBL/GenBank/DDBJ databases">
        <authorList>
            <person name="Tiukova I."/>
            <person name="Dainat J."/>
        </authorList>
    </citation>
    <scope>NUCLEOTIDE SEQUENCE [LARGE SCALE GENOMIC DNA]</scope>
</reference>
<feature type="compositionally biased region" description="Polar residues" evidence="10">
    <location>
        <begin position="429"/>
        <end position="438"/>
    </location>
</feature>
<comment type="subcellular location">
    <subcellularLocation>
        <location evidence="1">Endosome membrane</location>
        <topology evidence="1">Peripheral membrane protein</topology>
        <orientation evidence="1">Cytoplasmic side</orientation>
    </subcellularLocation>
</comment>
<protein>
    <recommendedName>
        <fullName evidence="3">Class E vacuolar protein-sorting machinery protein HSE1</fullName>
    </recommendedName>
    <alternativeName>
        <fullName evidence="4">Class E vacuolar protein-sorting machinery protein hse1</fullName>
    </alternativeName>
</protein>
<dbReference type="GO" id="GO:0033565">
    <property type="term" value="C:ESCRT-0 complex"/>
    <property type="evidence" value="ECO:0007669"/>
    <property type="project" value="TreeGrafter"/>
</dbReference>
<dbReference type="PROSITE" id="PS50179">
    <property type="entry name" value="VHS"/>
    <property type="match status" value="1"/>
</dbReference>
<evidence type="ECO:0000256" key="5">
    <source>
        <dbReference type="ARBA" id="ARBA00022443"/>
    </source>
</evidence>
<dbReference type="Gene3D" id="2.30.30.40">
    <property type="entry name" value="SH3 Domains"/>
    <property type="match status" value="1"/>
</dbReference>
<dbReference type="AlphaFoldDB" id="A0A448YPH6"/>
<evidence type="ECO:0000313" key="14">
    <source>
        <dbReference type="Proteomes" id="UP000290900"/>
    </source>
</evidence>
<dbReference type="PRINTS" id="PR00452">
    <property type="entry name" value="SH3DOMAIN"/>
</dbReference>
<feature type="compositionally biased region" description="Low complexity" evidence="10">
    <location>
        <begin position="458"/>
        <end position="469"/>
    </location>
</feature>
<comment type="similarity">
    <text evidence="2">Belongs to the STAM family.</text>
</comment>
<evidence type="ECO:0000256" key="10">
    <source>
        <dbReference type="SAM" id="MobiDB-lite"/>
    </source>
</evidence>
<feature type="compositionally biased region" description="Low complexity" evidence="10">
    <location>
        <begin position="419"/>
        <end position="428"/>
    </location>
</feature>
<keyword evidence="6" id="KW-0813">Transport</keyword>
<dbReference type="GO" id="GO:0035091">
    <property type="term" value="F:phosphatidylinositol binding"/>
    <property type="evidence" value="ECO:0007669"/>
    <property type="project" value="InterPro"/>
</dbReference>
<dbReference type="Proteomes" id="UP000290900">
    <property type="component" value="Unassembled WGS sequence"/>
</dbReference>
<dbReference type="CDD" id="cd16978">
    <property type="entry name" value="VHS_HSE1"/>
    <property type="match status" value="1"/>
</dbReference>
<dbReference type="InterPro" id="IPR002014">
    <property type="entry name" value="VHS_dom"/>
</dbReference>
<keyword evidence="5 9" id="KW-0728">SH3 domain</keyword>
<dbReference type="Pfam" id="PF00018">
    <property type="entry name" value="SH3_1"/>
    <property type="match status" value="1"/>
</dbReference>
<dbReference type="EMBL" id="CAACVR010000028">
    <property type="protein sequence ID" value="VEU22801.1"/>
    <property type="molecule type" value="Genomic_DNA"/>
</dbReference>
<dbReference type="InterPro" id="IPR001452">
    <property type="entry name" value="SH3_domain"/>
</dbReference>
<dbReference type="FunFam" id="2.30.30.40:FF:000072">
    <property type="entry name" value="Unconventional Myosin IB"/>
    <property type="match status" value="1"/>
</dbReference>